<dbReference type="Proteomes" id="UP000237105">
    <property type="component" value="Unassembled WGS sequence"/>
</dbReference>
<name>A0A2P5CXT1_PARAD</name>
<gene>
    <name evidence="1" type="ORF">PanWU01x14_113370</name>
</gene>
<protein>
    <submittedName>
        <fullName evidence="1">Uncharacterized protein</fullName>
    </submittedName>
</protein>
<organism evidence="1 2">
    <name type="scientific">Parasponia andersonii</name>
    <name type="common">Sponia andersonii</name>
    <dbReference type="NCBI Taxonomy" id="3476"/>
    <lineage>
        <taxon>Eukaryota</taxon>
        <taxon>Viridiplantae</taxon>
        <taxon>Streptophyta</taxon>
        <taxon>Embryophyta</taxon>
        <taxon>Tracheophyta</taxon>
        <taxon>Spermatophyta</taxon>
        <taxon>Magnoliopsida</taxon>
        <taxon>eudicotyledons</taxon>
        <taxon>Gunneridae</taxon>
        <taxon>Pentapetalae</taxon>
        <taxon>rosids</taxon>
        <taxon>fabids</taxon>
        <taxon>Rosales</taxon>
        <taxon>Cannabaceae</taxon>
        <taxon>Parasponia</taxon>
    </lineage>
</organism>
<feature type="non-terminal residue" evidence="1">
    <location>
        <position position="92"/>
    </location>
</feature>
<evidence type="ECO:0000313" key="2">
    <source>
        <dbReference type="Proteomes" id="UP000237105"/>
    </source>
</evidence>
<dbReference type="AlphaFoldDB" id="A0A2P5CXT1"/>
<keyword evidence="2" id="KW-1185">Reference proteome</keyword>
<accession>A0A2P5CXT1</accession>
<reference evidence="2" key="1">
    <citation type="submission" date="2016-06" db="EMBL/GenBank/DDBJ databases">
        <title>Parallel loss of symbiosis genes in relatives of nitrogen-fixing non-legume Parasponia.</title>
        <authorList>
            <person name="Van Velzen R."/>
            <person name="Holmer R."/>
            <person name="Bu F."/>
            <person name="Rutten L."/>
            <person name="Van Zeijl A."/>
            <person name="Liu W."/>
            <person name="Santuari L."/>
            <person name="Cao Q."/>
            <person name="Sharma T."/>
            <person name="Shen D."/>
            <person name="Roswanjaya Y."/>
            <person name="Wardhani T."/>
            <person name="Kalhor M.S."/>
            <person name="Jansen J."/>
            <person name="Van den Hoogen J."/>
            <person name="Gungor B."/>
            <person name="Hartog M."/>
            <person name="Hontelez J."/>
            <person name="Verver J."/>
            <person name="Yang W.-C."/>
            <person name="Schijlen E."/>
            <person name="Repin R."/>
            <person name="Schilthuizen M."/>
            <person name="Schranz E."/>
            <person name="Heidstra R."/>
            <person name="Miyata K."/>
            <person name="Fedorova E."/>
            <person name="Kohlen W."/>
            <person name="Bisseling T."/>
            <person name="Smit S."/>
            <person name="Geurts R."/>
        </authorList>
    </citation>
    <scope>NUCLEOTIDE SEQUENCE [LARGE SCALE GENOMIC DNA]</scope>
    <source>
        <strain evidence="2">cv. WU1-14</strain>
    </source>
</reference>
<comment type="caution">
    <text evidence="1">The sequence shown here is derived from an EMBL/GenBank/DDBJ whole genome shotgun (WGS) entry which is preliminary data.</text>
</comment>
<proteinExistence type="predicted"/>
<evidence type="ECO:0000313" key="1">
    <source>
        <dbReference type="EMBL" id="PON65848.1"/>
    </source>
</evidence>
<sequence>MKSLQKSSNLFMDFSGSCLNHNRAGPTRVVEKTLQVIASSLVSKAIFCWKWYMWSRGSVFPSNGLKVGVVKSLGLGSIWIQSAKAVRLMPHT</sequence>
<dbReference type="EMBL" id="JXTB01000084">
    <property type="protein sequence ID" value="PON65848.1"/>
    <property type="molecule type" value="Genomic_DNA"/>
</dbReference>